<proteinExistence type="predicted"/>
<dbReference type="Gene3D" id="3.30.428.10">
    <property type="entry name" value="HIT-like"/>
    <property type="match status" value="1"/>
</dbReference>
<dbReference type="AlphaFoldDB" id="V4JGA2"/>
<gene>
    <name evidence="3" type="ORF">PL2TA16_02526</name>
</gene>
<dbReference type="Proteomes" id="UP000017820">
    <property type="component" value="Unassembled WGS sequence"/>
</dbReference>
<dbReference type="RefSeq" id="WP_023398509.1">
    <property type="nucleotide sequence ID" value="NZ_AUSV01000023.1"/>
</dbReference>
<keyword evidence="3" id="KW-0378">Hydrolase</keyword>
<evidence type="ECO:0000259" key="2">
    <source>
        <dbReference type="PROSITE" id="PS51084"/>
    </source>
</evidence>
<dbReference type="GO" id="GO:0016787">
    <property type="term" value="F:hydrolase activity"/>
    <property type="evidence" value="ECO:0007669"/>
    <property type="project" value="UniProtKB-KW"/>
</dbReference>
<dbReference type="PROSITE" id="PS51084">
    <property type="entry name" value="HIT_2"/>
    <property type="match status" value="1"/>
</dbReference>
<dbReference type="PIRSF" id="PIRSF000714">
    <property type="entry name" value="HIT"/>
    <property type="match status" value="1"/>
</dbReference>
<comment type="caution">
    <text evidence="3">The sequence shown here is derived from an EMBL/GenBank/DDBJ whole genome shotgun (WGS) entry which is preliminary data.</text>
</comment>
<accession>V4JGA2</accession>
<dbReference type="InterPro" id="IPR036265">
    <property type="entry name" value="HIT-like_sf"/>
</dbReference>
<dbReference type="Pfam" id="PF01230">
    <property type="entry name" value="HIT"/>
    <property type="match status" value="1"/>
</dbReference>
<comment type="caution">
    <text evidence="1">Lacks conserved residue(s) required for the propagation of feature annotation.</text>
</comment>
<sequence length="131" mass="14976">MAFELAPELQRDCIELASWPLCKVLLMNDSQYPWFILVPQVEGAREIIDLTETQQSQFWQESKQLSELLMTVFTPDKLNVAALGNMVPQLHVHHIARYTHDVAWPKPVWGVHPAQPYSDSQLVALKKALSI</sequence>
<feature type="domain" description="HIT" evidence="2">
    <location>
        <begin position="36"/>
        <end position="104"/>
    </location>
</feature>
<evidence type="ECO:0000313" key="3">
    <source>
        <dbReference type="EMBL" id="ESP94002.1"/>
    </source>
</evidence>
<protein>
    <submittedName>
        <fullName evidence="3">Diadenosine tetraphosphate (Ap4A) hydrolase and other HIT family hydrolase</fullName>
    </submittedName>
</protein>
<dbReference type="InterPro" id="IPR026026">
    <property type="entry name" value="HIT_Hint"/>
</dbReference>
<dbReference type="InterPro" id="IPR011146">
    <property type="entry name" value="HIT-like"/>
</dbReference>
<evidence type="ECO:0000256" key="1">
    <source>
        <dbReference type="PROSITE-ProRule" id="PRU00464"/>
    </source>
</evidence>
<dbReference type="PATRIC" id="fig|1353533.3.peg.1575"/>
<dbReference type="EMBL" id="AUSV01000023">
    <property type="protein sequence ID" value="ESP94002.1"/>
    <property type="molecule type" value="Genomic_DNA"/>
</dbReference>
<evidence type="ECO:0000313" key="4">
    <source>
        <dbReference type="Proteomes" id="UP000017820"/>
    </source>
</evidence>
<reference evidence="3 4" key="1">
    <citation type="submission" date="2013-07" db="EMBL/GenBank/DDBJ databases">
        <title>Draft genome sequence of Pseudoalteromonas luteoviolacea 2ta16.</title>
        <authorList>
            <person name="Allen E.E."/>
            <person name="Azam F."/>
            <person name="Podell S."/>
        </authorList>
    </citation>
    <scope>NUCLEOTIDE SEQUENCE [LARGE SCALE GENOMIC DNA]</scope>
    <source>
        <strain evidence="3 4">2ta16</strain>
    </source>
</reference>
<name>V4JGA2_PSEL2</name>
<dbReference type="SUPFAM" id="SSF54197">
    <property type="entry name" value="HIT-like"/>
    <property type="match status" value="1"/>
</dbReference>
<organism evidence="3 4">
    <name type="scientific">Pseudoalteromonas luteoviolacea (strain 2ta16)</name>
    <dbReference type="NCBI Taxonomy" id="1353533"/>
    <lineage>
        <taxon>Bacteria</taxon>
        <taxon>Pseudomonadati</taxon>
        <taxon>Pseudomonadota</taxon>
        <taxon>Gammaproteobacteria</taxon>
        <taxon>Alteromonadales</taxon>
        <taxon>Pseudoalteromonadaceae</taxon>
        <taxon>Pseudoalteromonas</taxon>
    </lineage>
</organism>